<gene>
    <name evidence="2" type="ORF">B0H16DRAFT_1580315</name>
</gene>
<organism evidence="2 3">
    <name type="scientific">Mycena metata</name>
    <dbReference type="NCBI Taxonomy" id="1033252"/>
    <lineage>
        <taxon>Eukaryota</taxon>
        <taxon>Fungi</taxon>
        <taxon>Dikarya</taxon>
        <taxon>Basidiomycota</taxon>
        <taxon>Agaricomycotina</taxon>
        <taxon>Agaricomycetes</taxon>
        <taxon>Agaricomycetidae</taxon>
        <taxon>Agaricales</taxon>
        <taxon>Marasmiineae</taxon>
        <taxon>Mycenaceae</taxon>
        <taxon>Mycena</taxon>
    </lineage>
</organism>
<comment type="caution">
    <text evidence="2">The sequence shown here is derived from an EMBL/GenBank/DDBJ whole genome shotgun (WGS) entry which is preliminary data.</text>
</comment>
<protein>
    <submittedName>
        <fullName evidence="2">Uncharacterized protein</fullName>
    </submittedName>
</protein>
<feature type="region of interest" description="Disordered" evidence="1">
    <location>
        <begin position="1"/>
        <end position="44"/>
    </location>
</feature>
<keyword evidence="3" id="KW-1185">Reference proteome</keyword>
<name>A0AAD7I1I3_9AGAR</name>
<accession>A0AAD7I1I3</accession>
<feature type="compositionally biased region" description="Low complexity" evidence="1">
    <location>
        <begin position="24"/>
        <end position="38"/>
    </location>
</feature>
<dbReference type="Proteomes" id="UP001215598">
    <property type="component" value="Unassembled WGS sequence"/>
</dbReference>
<reference evidence="2" key="1">
    <citation type="submission" date="2023-03" db="EMBL/GenBank/DDBJ databases">
        <title>Massive genome expansion in bonnet fungi (Mycena s.s.) driven by repeated elements and novel gene families across ecological guilds.</title>
        <authorList>
            <consortium name="Lawrence Berkeley National Laboratory"/>
            <person name="Harder C.B."/>
            <person name="Miyauchi S."/>
            <person name="Viragh M."/>
            <person name="Kuo A."/>
            <person name="Thoen E."/>
            <person name="Andreopoulos B."/>
            <person name="Lu D."/>
            <person name="Skrede I."/>
            <person name="Drula E."/>
            <person name="Henrissat B."/>
            <person name="Morin E."/>
            <person name="Kohler A."/>
            <person name="Barry K."/>
            <person name="LaButti K."/>
            <person name="Morin E."/>
            <person name="Salamov A."/>
            <person name="Lipzen A."/>
            <person name="Mereny Z."/>
            <person name="Hegedus B."/>
            <person name="Baldrian P."/>
            <person name="Stursova M."/>
            <person name="Weitz H."/>
            <person name="Taylor A."/>
            <person name="Grigoriev I.V."/>
            <person name="Nagy L.G."/>
            <person name="Martin F."/>
            <person name="Kauserud H."/>
        </authorList>
    </citation>
    <scope>NUCLEOTIDE SEQUENCE</scope>
    <source>
        <strain evidence="2">CBHHK182m</strain>
    </source>
</reference>
<dbReference type="EMBL" id="JARKIB010000141">
    <property type="protein sequence ID" value="KAJ7733003.1"/>
    <property type="molecule type" value="Genomic_DNA"/>
</dbReference>
<dbReference type="AlphaFoldDB" id="A0AAD7I1I3"/>
<feature type="compositionally biased region" description="Basic and acidic residues" evidence="1">
    <location>
        <begin position="270"/>
        <end position="286"/>
    </location>
</feature>
<evidence type="ECO:0000313" key="2">
    <source>
        <dbReference type="EMBL" id="KAJ7733003.1"/>
    </source>
</evidence>
<proteinExistence type="predicted"/>
<feature type="region of interest" description="Disordered" evidence="1">
    <location>
        <begin position="263"/>
        <end position="302"/>
    </location>
</feature>
<feature type="compositionally biased region" description="Acidic residues" evidence="1">
    <location>
        <begin position="287"/>
        <end position="302"/>
    </location>
</feature>
<evidence type="ECO:0000313" key="3">
    <source>
        <dbReference type="Proteomes" id="UP001215598"/>
    </source>
</evidence>
<sequence length="302" mass="34570">MSSDEEDHDSNQSGSEYESEDDAASVSSWSESESPNDSFEPMPENLTLPVELHRRILYSDDGLRYEDLWGSCRLVCHAWKADFEHLAKTQWLQETYFIYPGDMMWDPQSGKVILDGDFTFQRLEGETVVFQITDCAPEFRKPLIKACKHVRPDVHVDELVHDVPIPGMSVDWDALTLTCPWRAVIGRVLAEELRVAAHRSRSHKKMMTLAKRARARCGGDVDMDTFSEMIEVFEKNYLDVYVVVRRERLGRADPEGDETLKMARFVASFPKDEEKGTNEVDEKESSGDDDEEGSSEDDDEEE</sequence>
<evidence type="ECO:0000256" key="1">
    <source>
        <dbReference type="SAM" id="MobiDB-lite"/>
    </source>
</evidence>